<proteinExistence type="predicted"/>
<feature type="compositionally biased region" description="Basic and acidic residues" evidence="1">
    <location>
        <begin position="11"/>
        <end position="22"/>
    </location>
</feature>
<feature type="compositionally biased region" description="Basic and acidic residues" evidence="1">
    <location>
        <begin position="259"/>
        <end position="270"/>
    </location>
</feature>
<protein>
    <submittedName>
        <fullName evidence="2">Uncharacterized protein</fullName>
    </submittedName>
</protein>
<name>A0A9P6NDH5_9BASI</name>
<evidence type="ECO:0000313" key="3">
    <source>
        <dbReference type="Proteomes" id="UP000886653"/>
    </source>
</evidence>
<feature type="compositionally biased region" description="Basic and acidic residues" evidence="1">
    <location>
        <begin position="238"/>
        <end position="250"/>
    </location>
</feature>
<comment type="caution">
    <text evidence="2">The sequence shown here is derived from an EMBL/GenBank/DDBJ whole genome shotgun (WGS) entry which is preliminary data.</text>
</comment>
<feature type="region of interest" description="Disordered" evidence="1">
    <location>
        <begin position="138"/>
        <end position="270"/>
    </location>
</feature>
<evidence type="ECO:0000256" key="1">
    <source>
        <dbReference type="SAM" id="MobiDB-lite"/>
    </source>
</evidence>
<feature type="compositionally biased region" description="Polar residues" evidence="1">
    <location>
        <begin position="1"/>
        <end position="10"/>
    </location>
</feature>
<dbReference type="Proteomes" id="UP000886653">
    <property type="component" value="Unassembled WGS sequence"/>
</dbReference>
<feature type="compositionally biased region" description="Polar residues" evidence="1">
    <location>
        <begin position="350"/>
        <end position="371"/>
    </location>
</feature>
<dbReference type="AlphaFoldDB" id="A0A9P6NDH5"/>
<feature type="compositionally biased region" description="Low complexity" evidence="1">
    <location>
        <begin position="182"/>
        <end position="197"/>
    </location>
</feature>
<reference evidence="2" key="1">
    <citation type="submission" date="2013-11" db="EMBL/GenBank/DDBJ databases">
        <title>Genome sequence of the fusiform rust pathogen reveals effectors for host alternation and coevolution with pine.</title>
        <authorList>
            <consortium name="DOE Joint Genome Institute"/>
            <person name="Smith K."/>
            <person name="Pendleton A."/>
            <person name="Kubisiak T."/>
            <person name="Anderson C."/>
            <person name="Salamov A."/>
            <person name="Aerts A."/>
            <person name="Riley R."/>
            <person name="Clum A."/>
            <person name="Lindquist E."/>
            <person name="Ence D."/>
            <person name="Campbell M."/>
            <person name="Kronenberg Z."/>
            <person name="Feau N."/>
            <person name="Dhillon B."/>
            <person name="Hamelin R."/>
            <person name="Burleigh J."/>
            <person name="Smith J."/>
            <person name="Yandell M."/>
            <person name="Nelson C."/>
            <person name="Grigoriev I."/>
            <person name="Davis J."/>
        </authorList>
    </citation>
    <scope>NUCLEOTIDE SEQUENCE</scope>
    <source>
        <strain evidence="2">G11</strain>
    </source>
</reference>
<dbReference type="EMBL" id="MU167290">
    <property type="protein sequence ID" value="KAG0144720.1"/>
    <property type="molecule type" value="Genomic_DNA"/>
</dbReference>
<accession>A0A9P6NDH5</accession>
<feature type="region of interest" description="Disordered" evidence="1">
    <location>
        <begin position="284"/>
        <end position="378"/>
    </location>
</feature>
<organism evidence="2 3">
    <name type="scientific">Cronartium quercuum f. sp. fusiforme G11</name>
    <dbReference type="NCBI Taxonomy" id="708437"/>
    <lineage>
        <taxon>Eukaryota</taxon>
        <taxon>Fungi</taxon>
        <taxon>Dikarya</taxon>
        <taxon>Basidiomycota</taxon>
        <taxon>Pucciniomycotina</taxon>
        <taxon>Pucciniomycetes</taxon>
        <taxon>Pucciniales</taxon>
        <taxon>Coleosporiaceae</taxon>
        <taxon>Cronartium</taxon>
    </lineage>
</organism>
<feature type="compositionally biased region" description="Low complexity" evidence="1">
    <location>
        <begin position="53"/>
        <end position="79"/>
    </location>
</feature>
<keyword evidence="3" id="KW-1185">Reference proteome</keyword>
<sequence>MSNRSRNTTSDARRASRQRGTETRGASSSSGQPTYLVPEIPAGWSAEVQTHLPTGTRQRPTTRATAASTAVAYSTPATSHRPIPSIPGYASPAPIPGAWVPTPGMHWSQIRHPTGMYFATPEAAAEYVESLSAAHIRRNPTTELPGPTKGATGSGQYINPEKRKAKDLTPVLTPLPPSKLGSSESPTSNSPMSSTRSPSRRMGAKQDDTPIVEPSLVEGVPSREHRHGSYEGLQSLRKRSEESRTNDPTKLRSISRSPRPRDADMDTTRIRNLATERVECLRFLPSGRRASSERRTSPMASGNEPVTSPHPRPSTERSPPFIDEPRINIEQHQTQPYLLRIRRRSESRNVQRPRQGQITANDDSTNTSLMQKNDLICM</sequence>
<evidence type="ECO:0000313" key="2">
    <source>
        <dbReference type="EMBL" id="KAG0144720.1"/>
    </source>
</evidence>
<gene>
    <name evidence="2" type="ORF">CROQUDRAFT_708525</name>
</gene>
<feature type="region of interest" description="Disordered" evidence="1">
    <location>
        <begin position="1"/>
        <end position="83"/>
    </location>
</feature>
<feature type="compositionally biased region" description="Polar residues" evidence="1">
    <location>
        <begin position="24"/>
        <end position="33"/>
    </location>
</feature>